<dbReference type="InterPro" id="IPR046028">
    <property type="entry name" value="DUF5986"/>
</dbReference>
<evidence type="ECO:0000313" key="2">
    <source>
        <dbReference type="EMBL" id="CYV86166.1"/>
    </source>
</evidence>
<reference evidence="2 3" key="1">
    <citation type="submission" date="2016-02" db="EMBL/GenBank/DDBJ databases">
        <authorList>
            <consortium name="Pathogen Informatics"/>
        </authorList>
    </citation>
    <scope>NUCLEOTIDE SEQUENCE [LARGE SCALE GENOMIC DNA]</scope>
    <source>
        <strain evidence="2 3">LSS80</strain>
    </source>
</reference>
<sequence>MKHSYNIEREVIIKCLEAMSFTTRHLEQDFKVAISETSQNGIYQATWARRADMLQGLFENTSIWKVLHIKRGIWQFDPILNIETGELIAFFSKNNFRTIRNRYFKNGTSTHYTLSLLLKNEGLYPEQEVEQLSLFDADSSEVKRKEADLIRMLGEYCEHVTKIRFLIVDYVGQEAVSASLEDYTPQFLSVGSVDISHLLPSSAGIIRTEAIRDEQVNDLVDEPQLVTLKPIVKGTL</sequence>
<gene>
    <name evidence="1" type="ORF">BKM66_08595</name>
    <name evidence="2" type="ORF">ERS132442_01524</name>
</gene>
<evidence type="ECO:0000313" key="4">
    <source>
        <dbReference type="Proteomes" id="UP000250181"/>
    </source>
</evidence>
<reference evidence="1 4" key="2">
    <citation type="submission" date="2016-10" db="EMBL/GenBank/DDBJ databases">
        <authorList>
            <person name="Zou G."/>
            <person name="Zhou R."/>
        </authorList>
    </citation>
    <scope>NUCLEOTIDE SEQUENCE [LARGE SCALE GENOMIC DNA]</scope>
    <source>
        <strain evidence="1 4">0061</strain>
    </source>
</reference>
<name>A0A116N6X9_STRSU</name>
<dbReference type="AlphaFoldDB" id="A0A116N6X9"/>
<protein>
    <submittedName>
        <fullName evidence="2">Uncharacterized protein</fullName>
    </submittedName>
</protein>
<dbReference type="Proteomes" id="UP000070960">
    <property type="component" value="Unassembled WGS sequence"/>
</dbReference>
<accession>A0A116N6X9</accession>
<evidence type="ECO:0000313" key="1">
    <source>
        <dbReference type="EMBL" id="AWX96199.1"/>
    </source>
</evidence>
<proteinExistence type="predicted"/>
<dbReference type="EMBL" id="CP017666">
    <property type="protein sequence ID" value="AWX96199.1"/>
    <property type="molecule type" value="Genomic_DNA"/>
</dbReference>
<evidence type="ECO:0000313" key="3">
    <source>
        <dbReference type="Proteomes" id="UP000070960"/>
    </source>
</evidence>
<dbReference type="RefSeq" id="WP_044763680.1">
    <property type="nucleotide sequence ID" value="NZ_CECW01000003.1"/>
</dbReference>
<dbReference type="Pfam" id="PF19448">
    <property type="entry name" value="DUF5986"/>
    <property type="match status" value="1"/>
</dbReference>
<organism evidence="2 3">
    <name type="scientific">Streptococcus suis</name>
    <dbReference type="NCBI Taxonomy" id="1307"/>
    <lineage>
        <taxon>Bacteria</taxon>
        <taxon>Bacillati</taxon>
        <taxon>Bacillota</taxon>
        <taxon>Bacilli</taxon>
        <taxon>Lactobacillales</taxon>
        <taxon>Streptococcaceae</taxon>
        <taxon>Streptococcus</taxon>
    </lineage>
</organism>
<dbReference type="EMBL" id="FIIE01000013">
    <property type="protein sequence ID" value="CYV86166.1"/>
    <property type="molecule type" value="Genomic_DNA"/>
</dbReference>
<dbReference type="Proteomes" id="UP000250181">
    <property type="component" value="Chromosome"/>
</dbReference>